<dbReference type="OrthoDB" id="10530632at2759"/>
<accession>A0A2G8L9I2</accession>
<evidence type="ECO:0000313" key="2">
    <source>
        <dbReference type="EMBL" id="PIK56800.1"/>
    </source>
</evidence>
<feature type="signal peptide" evidence="1">
    <location>
        <begin position="1"/>
        <end position="18"/>
    </location>
</feature>
<dbReference type="EMBL" id="MRZV01000163">
    <property type="protein sequence ID" value="PIK56800.1"/>
    <property type="molecule type" value="Genomic_DNA"/>
</dbReference>
<protein>
    <submittedName>
        <fullName evidence="2">Scavenger receptor cysteine-rich protein</fullName>
    </submittedName>
</protein>
<dbReference type="AlphaFoldDB" id="A0A2G8L9I2"/>
<dbReference type="Proteomes" id="UP000230750">
    <property type="component" value="Unassembled WGS sequence"/>
</dbReference>
<keyword evidence="1" id="KW-0732">Signal</keyword>
<sequence>MGHLSFLLILAIVWCVDGAKTLPQKCIFDWTIDWDRPSTDSLPAVLPFETPGVIVSGDIDITFSELLEFTGLLWNARSPLEITGLICQNYGPYIYSMMPDETFRAECNQVVTALDKSTEIDISTDCITMFETFHIDSGISDLVNQYLGYNYYCQTPTDDIIFDFSNEGFECGLQEIAIVKALDIIEVASRVAFDLLDWLGPSPFSADVYGLCSALRLLSNMQIDDILGEVKSIGNYVGAEALELFNTVDGCDSLKQTLQIIDQAIYPDLQEGICDFFAGNPSQEEYESKADDIIDSILSVLTDREHCINIVKVLTENYPIELSFFENVTGFDIFINSEQERFCAKIKESFSRSSQYTPSQYVFPENIAIDYFQFTEPGELLPNFYFTNALDVIGAFFRSDTVADGMGVLCTVFEPLLTDELGSDDVIQICKTFEKGDNVAIERLCREFTVPLSFYNPPPTSLRVPTVDYVIVTGVDAMRNLFQLEELSPQSVCRALDNFASSPNNLQSVFRHILDAYITELLPIASDICNDYNNVINFLTDGRDQEITVEVTDLISKYLGFANRNDLCRMISDGIDEESGRAKDDSTSFFVDEALMVFTNKKRCTEIIDRSKVFFRDATSTDADEFIKLVTGYATTETLCESVTSSFADECSGTTATRIYSPFVMLVILLASGVLRSFQALKTRPKPRAAL</sequence>
<keyword evidence="3" id="KW-1185">Reference proteome</keyword>
<name>A0A2G8L9I2_STIJA</name>
<organism evidence="2 3">
    <name type="scientific">Stichopus japonicus</name>
    <name type="common">Sea cucumber</name>
    <dbReference type="NCBI Taxonomy" id="307972"/>
    <lineage>
        <taxon>Eukaryota</taxon>
        <taxon>Metazoa</taxon>
        <taxon>Echinodermata</taxon>
        <taxon>Eleutherozoa</taxon>
        <taxon>Echinozoa</taxon>
        <taxon>Holothuroidea</taxon>
        <taxon>Aspidochirotacea</taxon>
        <taxon>Aspidochirotida</taxon>
        <taxon>Stichopodidae</taxon>
        <taxon>Apostichopus</taxon>
    </lineage>
</organism>
<evidence type="ECO:0000313" key="3">
    <source>
        <dbReference type="Proteomes" id="UP000230750"/>
    </source>
</evidence>
<feature type="chain" id="PRO_5013936759" evidence="1">
    <location>
        <begin position="19"/>
        <end position="691"/>
    </location>
</feature>
<evidence type="ECO:0000256" key="1">
    <source>
        <dbReference type="SAM" id="SignalP"/>
    </source>
</evidence>
<reference evidence="2 3" key="1">
    <citation type="journal article" date="2017" name="PLoS Biol.">
        <title>The sea cucumber genome provides insights into morphological evolution and visceral regeneration.</title>
        <authorList>
            <person name="Zhang X."/>
            <person name="Sun L."/>
            <person name="Yuan J."/>
            <person name="Sun Y."/>
            <person name="Gao Y."/>
            <person name="Zhang L."/>
            <person name="Li S."/>
            <person name="Dai H."/>
            <person name="Hamel J.F."/>
            <person name="Liu C."/>
            <person name="Yu Y."/>
            <person name="Liu S."/>
            <person name="Lin W."/>
            <person name="Guo K."/>
            <person name="Jin S."/>
            <person name="Xu P."/>
            <person name="Storey K.B."/>
            <person name="Huan P."/>
            <person name="Zhang T."/>
            <person name="Zhou Y."/>
            <person name="Zhang J."/>
            <person name="Lin C."/>
            <person name="Li X."/>
            <person name="Xing L."/>
            <person name="Huo D."/>
            <person name="Sun M."/>
            <person name="Wang L."/>
            <person name="Mercier A."/>
            <person name="Li F."/>
            <person name="Yang H."/>
            <person name="Xiang J."/>
        </authorList>
    </citation>
    <scope>NUCLEOTIDE SEQUENCE [LARGE SCALE GENOMIC DNA]</scope>
    <source>
        <strain evidence="2">Shaxun</strain>
        <tissue evidence="2">Muscle</tissue>
    </source>
</reference>
<proteinExistence type="predicted"/>
<keyword evidence="2" id="KW-0675">Receptor</keyword>
<gene>
    <name evidence="2" type="ORF">BSL78_06269</name>
</gene>
<comment type="caution">
    <text evidence="2">The sequence shown here is derived from an EMBL/GenBank/DDBJ whole genome shotgun (WGS) entry which is preliminary data.</text>
</comment>